<protein>
    <submittedName>
        <fullName evidence="2">Uncharacterized protein</fullName>
    </submittedName>
</protein>
<feature type="compositionally biased region" description="Basic and acidic residues" evidence="1">
    <location>
        <begin position="126"/>
        <end position="137"/>
    </location>
</feature>
<reference evidence="2" key="1">
    <citation type="journal article" date="2022" name="bioRxiv">
        <title>Sequencing and chromosome-scale assembly of the giantPleurodeles waltlgenome.</title>
        <authorList>
            <person name="Brown T."/>
            <person name="Elewa A."/>
            <person name="Iarovenko S."/>
            <person name="Subramanian E."/>
            <person name="Araus A.J."/>
            <person name="Petzold A."/>
            <person name="Susuki M."/>
            <person name="Suzuki K.-i.T."/>
            <person name="Hayashi T."/>
            <person name="Toyoda A."/>
            <person name="Oliveira C."/>
            <person name="Osipova E."/>
            <person name="Leigh N.D."/>
            <person name="Simon A."/>
            <person name="Yun M.H."/>
        </authorList>
    </citation>
    <scope>NUCLEOTIDE SEQUENCE</scope>
    <source>
        <strain evidence="2">20211129_DDA</strain>
        <tissue evidence="2">Liver</tissue>
    </source>
</reference>
<accession>A0AAV7RQV9</accession>
<evidence type="ECO:0000313" key="3">
    <source>
        <dbReference type="Proteomes" id="UP001066276"/>
    </source>
</evidence>
<feature type="compositionally biased region" description="Basic and acidic residues" evidence="1">
    <location>
        <begin position="76"/>
        <end position="97"/>
    </location>
</feature>
<gene>
    <name evidence="2" type="ORF">NDU88_007402</name>
</gene>
<proteinExistence type="predicted"/>
<sequence length="137" mass="15174">MALGCWPKETGGLTAALPMAQDRSSMEQKTRQTVEVNESFVKGGGTDERSFVIAWVMHGEDDLVLDYGADSDEWEEDKKTEEEKAPGKDAEHKDADKTQSGAEEPGAALERIPTPKEEMTTLQQQERLKAAQEETCE</sequence>
<keyword evidence="3" id="KW-1185">Reference proteome</keyword>
<name>A0AAV7RQV9_PLEWA</name>
<dbReference type="AlphaFoldDB" id="A0AAV7RQV9"/>
<dbReference type="EMBL" id="JANPWB010000009">
    <property type="protein sequence ID" value="KAJ1154659.1"/>
    <property type="molecule type" value="Genomic_DNA"/>
</dbReference>
<evidence type="ECO:0000313" key="2">
    <source>
        <dbReference type="EMBL" id="KAJ1154659.1"/>
    </source>
</evidence>
<organism evidence="2 3">
    <name type="scientific">Pleurodeles waltl</name>
    <name type="common">Iberian ribbed newt</name>
    <dbReference type="NCBI Taxonomy" id="8319"/>
    <lineage>
        <taxon>Eukaryota</taxon>
        <taxon>Metazoa</taxon>
        <taxon>Chordata</taxon>
        <taxon>Craniata</taxon>
        <taxon>Vertebrata</taxon>
        <taxon>Euteleostomi</taxon>
        <taxon>Amphibia</taxon>
        <taxon>Batrachia</taxon>
        <taxon>Caudata</taxon>
        <taxon>Salamandroidea</taxon>
        <taxon>Salamandridae</taxon>
        <taxon>Pleurodelinae</taxon>
        <taxon>Pleurodeles</taxon>
    </lineage>
</organism>
<comment type="caution">
    <text evidence="2">The sequence shown here is derived from an EMBL/GenBank/DDBJ whole genome shotgun (WGS) entry which is preliminary data.</text>
</comment>
<evidence type="ECO:0000256" key="1">
    <source>
        <dbReference type="SAM" id="MobiDB-lite"/>
    </source>
</evidence>
<feature type="region of interest" description="Disordered" evidence="1">
    <location>
        <begin position="67"/>
        <end position="137"/>
    </location>
</feature>
<dbReference type="Proteomes" id="UP001066276">
    <property type="component" value="Chromosome 5"/>
</dbReference>